<name>A0A8S1XGV2_PAROT</name>
<comment type="caution">
    <text evidence="1">The sequence shown here is derived from an EMBL/GenBank/DDBJ whole genome shotgun (WGS) entry which is preliminary data.</text>
</comment>
<reference evidence="1" key="1">
    <citation type="submission" date="2021-01" db="EMBL/GenBank/DDBJ databases">
        <authorList>
            <consortium name="Genoscope - CEA"/>
            <person name="William W."/>
        </authorList>
    </citation>
    <scope>NUCLEOTIDE SEQUENCE</scope>
</reference>
<accession>A0A8S1XGV2</accession>
<organism evidence="1 2">
    <name type="scientific">Paramecium octaurelia</name>
    <dbReference type="NCBI Taxonomy" id="43137"/>
    <lineage>
        <taxon>Eukaryota</taxon>
        <taxon>Sar</taxon>
        <taxon>Alveolata</taxon>
        <taxon>Ciliophora</taxon>
        <taxon>Intramacronucleata</taxon>
        <taxon>Oligohymenophorea</taxon>
        <taxon>Peniculida</taxon>
        <taxon>Parameciidae</taxon>
        <taxon>Paramecium</taxon>
    </lineage>
</organism>
<gene>
    <name evidence="1" type="ORF">POCTA_138.1.T1210149</name>
</gene>
<keyword evidence="2" id="KW-1185">Reference proteome</keyword>
<evidence type="ECO:0000313" key="1">
    <source>
        <dbReference type="EMBL" id="CAD8200277.1"/>
    </source>
</evidence>
<proteinExistence type="predicted"/>
<dbReference type="AlphaFoldDB" id="A0A8S1XGV2"/>
<dbReference type="EMBL" id="CAJJDP010000121">
    <property type="protein sequence ID" value="CAD8200277.1"/>
    <property type="molecule type" value="Genomic_DNA"/>
</dbReference>
<sequence length="56" mass="6799">MINFLKQTDQKDNYLKISQLNLTMAIHQFFKLLELKQYGIILVEWLSHQFRNPSPY</sequence>
<evidence type="ECO:0000313" key="2">
    <source>
        <dbReference type="Proteomes" id="UP000683925"/>
    </source>
</evidence>
<dbReference type="Proteomes" id="UP000683925">
    <property type="component" value="Unassembled WGS sequence"/>
</dbReference>
<protein>
    <submittedName>
        <fullName evidence="1">Uncharacterized protein</fullName>
    </submittedName>
</protein>